<dbReference type="EMBL" id="SCEB01000423">
    <property type="protein sequence ID" value="RXM99286.1"/>
    <property type="molecule type" value="Genomic_DNA"/>
</dbReference>
<evidence type="ECO:0000313" key="3">
    <source>
        <dbReference type="Proteomes" id="UP000289886"/>
    </source>
</evidence>
<sequence>MAYRLFEGKEHASAYKKYRVSPTKEVLNLILTYLEKRKEKPFLLAVDVGCGSGQGTIGLAPHFQKVVGIDVSEAQLEEARREPGFTNVSYRAGPAELLPYEDGSVDLVTSMSATHWFDTEKFLNEAVRILKPRGCLALLNYTQSMEIHYGACSEQLTEICKQQMFDGFLPYRSPKLGAGSIHLYKDLFEAIPFPDKEWRDNIRVAFPMSVSSFIGFAESFSGFQTFLSKDPEGARALSRGTQQSACCGWSIGGMVIETRAAMLTLASKLKRDDAVKSGRSNSAATDSARRVSIRDRLLVKDHFRMQCSEAMWSQLSVEHLELDLLLGVPRVYLQALKRISITSSPPLAHSHTTELFPQTAASGNGTGYIELSWDVTADANIMEVAELEANLPNTCKVNFPDVNKLHHFQLDVTPDEGYYQSGKFQFEVDVPEAYNMVDLLNFDDPLNIEAAEHHLRDKDDFRCKVQDFIKQYAR</sequence>
<comment type="caution">
    <text evidence="2">The sequence shown here is derived from an EMBL/GenBank/DDBJ whole genome shotgun (WGS) entry which is preliminary data.</text>
</comment>
<dbReference type="Gene3D" id="3.40.50.150">
    <property type="entry name" value="Vaccinia Virus protein VP39"/>
    <property type="match status" value="1"/>
</dbReference>
<dbReference type="CDD" id="cd02440">
    <property type="entry name" value="AdoMet_MTases"/>
    <property type="match status" value="1"/>
</dbReference>
<dbReference type="InterPro" id="IPR029063">
    <property type="entry name" value="SAM-dependent_MTases_sf"/>
</dbReference>
<dbReference type="Proteomes" id="UP000289886">
    <property type="component" value="Unassembled WGS sequence"/>
</dbReference>
<dbReference type="FunFam" id="3.40.50.150:FF:000370">
    <property type="entry name" value="Si:ch211-93g23.2"/>
    <property type="match status" value="1"/>
</dbReference>
<dbReference type="Gene3D" id="3.10.110.10">
    <property type="entry name" value="Ubiquitin Conjugating Enzyme"/>
    <property type="match status" value="1"/>
</dbReference>
<protein>
    <submittedName>
        <fullName evidence="2">NEDD8-conjugating enzyme UBE2F</fullName>
    </submittedName>
</protein>
<dbReference type="PANTHER" id="PTHR44942">
    <property type="entry name" value="METHYLTRANSF_11 DOMAIN-CONTAINING PROTEIN"/>
    <property type="match status" value="1"/>
</dbReference>
<dbReference type="CDD" id="cd23794">
    <property type="entry name" value="UBCc_UBE2F_UBE2M"/>
    <property type="match status" value="1"/>
</dbReference>
<feature type="domain" description="Methyltransferase type 11" evidence="1">
    <location>
        <begin position="46"/>
        <end position="137"/>
    </location>
</feature>
<accession>A0A662YT78</accession>
<gene>
    <name evidence="2" type="ORF">EOD39_11842</name>
</gene>
<dbReference type="InterPro" id="IPR013216">
    <property type="entry name" value="Methyltransf_11"/>
</dbReference>
<proteinExistence type="predicted"/>
<name>A0A662YT78_ACIRT</name>
<dbReference type="GO" id="GO:0008757">
    <property type="term" value="F:S-adenosylmethionine-dependent methyltransferase activity"/>
    <property type="evidence" value="ECO:0007669"/>
    <property type="project" value="InterPro"/>
</dbReference>
<dbReference type="AlphaFoldDB" id="A0A662YT78"/>
<evidence type="ECO:0000259" key="1">
    <source>
        <dbReference type="Pfam" id="PF08241"/>
    </source>
</evidence>
<evidence type="ECO:0000313" key="2">
    <source>
        <dbReference type="EMBL" id="RXM99286.1"/>
    </source>
</evidence>
<dbReference type="SUPFAM" id="SSF53335">
    <property type="entry name" value="S-adenosyl-L-methionine-dependent methyltransferases"/>
    <property type="match status" value="1"/>
</dbReference>
<dbReference type="PANTHER" id="PTHR44942:SF9">
    <property type="entry name" value="NOVEL PROTEIN-RELATED"/>
    <property type="match status" value="1"/>
</dbReference>
<dbReference type="InterPro" id="IPR016135">
    <property type="entry name" value="UBQ-conjugating_enzyme/RWD"/>
</dbReference>
<reference evidence="2 3" key="1">
    <citation type="submission" date="2019-01" db="EMBL/GenBank/DDBJ databases">
        <title>Draft Genome and Complete Hox-Cluster Characterization of the Sterlet Sturgeon (Acipenser ruthenus).</title>
        <authorList>
            <person name="Wei Q."/>
        </authorList>
    </citation>
    <scope>NUCLEOTIDE SEQUENCE [LARGE SCALE GENOMIC DNA]</scope>
    <source>
        <strain evidence="2">WHYD16114868_AA</strain>
        <tissue evidence="2">Blood</tissue>
    </source>
</reference>
<organism evidence="2 3">
    <name type="scientific">Acipenser ruthenus</name>
    <name type="common">Sterlet sturgeon</name>
    <dbReference type="NCBI Taxonomy" id="7906"/>
    <lineage>
        <taxon>Eukaryota</taxon>
        <taxon>Metazoa</taxon>
        <taxon>Chordata</taxon>
        <taxon>Craniata</taxon>
        <taxon>Vertebrata</taxon>
        <taxon>Euteleostomi</taxon>
        <taxon>Actinopterygii</taxon>
        <taxon>Chondrostei</taxon>
        <taxon>Acipenseriformes</taxon>
        <taxon>Acipenseridae</taxon>
        <taxon>Acipenser</taxon>
    </lineage>
</organism>
<dbReference type="Pfam" id="PF08241">
    <property type="entry name" value="Methyltransf_11"/>
    <property type="match status" value="1"/>
</dbReference>
<dbReference type="InterPro" id="IPR051052">
    <property type="entry name" value="Diverse_substrate_MTase"/>
</dbReference>
<dbReference type="SUPFAM" id="SSF54495">
    <property type="entry name" value="UBC-like"/>
    <property type="match status" value="1"/>
</dbReference>
<keyword evidence="3" id="KW-1185">Reference proteome</keyword>